<keyword evidence="4" id="KW-1185">Reference proteome</keyword>
<feature type="region of interest" description="Disordered" evidence="1">
    <location>
        <begin position="56"/>
        <end position="75"/>
    </location>
</feature>
<feature type="region of interest" description="Disordered" evidence="1">
    <location>
        <begin position="292"/>
        <end position="341"/>
    </location>
</feature>
<proteinExistence type="predicted"/>
<evidence type="ECO:0000313" key="3">
    <source>
        <dbReference type="EMBL" id="VFT90197.1"/>
    </source>
</evidence>
<evidence type="ECO:0000256" key="1">
    <source>
        <dbReference type="SAM" id="MobiDB-lite"/>
    </source>
</evidence>
<name>A0A485KZM3_9STRA</name>
<feature type="region of interest" description="Disordered" evidence="1">
    <location>
        <begin position="108"/>
        <end position="148"/>
    </location>
</feature>
<feature type="compositionally biased region" description="Low complexity" evidence="1">
    <location>
        <begin position="308"/>
        <end position="329"/>
    </location>
</feature>
<dbReference type="EMBL" id="VJMH01005448">
    <property type="protein sequence ID" value="KAF0695838.1"/>
    <property type="molecule type" value="Genomic_DNA"/>
</dbReference>
<dbReference type="PANTHER" id="PTHR31827:SF1">
    <property type="entry name" value="EMB|CAB89363.1"/>
    <property type="match status" value="1"/>
</dbReference>
<gene>
    <name evidence="3" type="primary">Aste57867_13358</name>
    <name evidence="2" type="ORF">As57867_013308</name>
    <name evidence="3" type="ORF">ASTE57867_13358</name>
</gene>
<dbReference type="AlphaFoldDB" id="A0A485KZM3"/>
<evidence type="ECO:0000313" key="4">
    <source>
        <dbReference type="Proteomes" id="UP000332933"/>
    </source>
</evidence>
<reference evidence="3 4" key="1">
    <citation type="submission" date="2019-03" db="EMBL/GenBank/DDBJ databases">
        <authorList>
            <person name="Gaulin E."/>
            <person name="Dumas B."/>
        </authorList>
    </citation>
    <scope>NUCLEOTIDE SEQUENCE [LARGE SCALE GENOMIC DNA]</scope>
    <source>
        <strain evidence="3">CBS 568.67</strain>
    </source>
</reference>
<feature type="compositionally biased region" description="Basic and acidic residues" evidence="1">
    <location>
        <begin position="110"/>
        <end position="120"/>
    </location>
</feature>
<protein>
    <submittedName>
        <fullName evidence="3">Aste57867_13358 protein</fullName>
    </submittedName>
</protein>
<dbReference type="EMBL" id="CAADRA010005469">
    <property type="protein sequence ID" value="VFT90197.1"/>
    <property type="molecule type" value="Genomic_DNA"/>
</dbReference>
<feature type="compositionally biased region" description="Polar residues" evidence="1">
    <location>
        <begin position="121"/>
        <end position="130"/>
    </location>
</feature>
<dbReference type="Proteomes" id="UP000332933">
    <property type="component" value="Unassembled WGS sequence"/>
</dbReference>
<feature type="compositionally biased region" description="Polar residues" evidence="1">
    <location>
        <begin position="296"/>
        <end position="307"/>
    </location>
</feature>
<evidence type="ECO:0000313" key="2">
    <source>
        <dbReference type="EMBL" id="KAF0695838.1"/>
    </source>
</evidence>
<reference evidence="2" key="2">
    <citation type="submission" date="2019-06" db="EMBL/GenBank/DDBJ databases">
        <title>Genomics analysis of Aphanomyces spp. identifies a new class of oomycete effector associated with host adaptation.</title>
        <authorList>
            <person name="Gaulin E."/>
        </authorList>
    </citation>
    <scope>NUCLEOTIDE SEQUENCE</scope>
    <source>
        <strain evidence="2">CBS 578.67</strain>
    </source>
</reference>
<dbReference type="OrthoDB" id="72858at2759"/>
<accession>A0A485KZM3</accession>
<organism evidence="3 4">
    <name type="scientific">Aphanomyces stellatus</name>
    <dbReference type="NCBI Taxonomy" id="120398"/>
    <lineage>
        <taxon>Eukaryota</taxon>
        <taxon>Sar</taxon>
        <taxon>Stramenopiles</taxon>
        <taxon>Oomycota</taxon>
        <taxon>Saprolegniomycetes</taxon>
        <taxon>Saprolegniales</taxon>
        <taxon>Verrucalvaceae</taxon>
        <taxon>Aphanomyces</taxon>
    </lineage>
</organism>
<sequence length="428" mass="46310">MQASPSPPTLAAMNVPLSITQGDVHILNELLHSPVARSAPHKQRTTTAIDIQSVLHRHDETRTPSPPRPSTQLASSDAMAYFTTPHMWSTPASTTSSLLLHADNNTTQEHQWEQEHRPEDNTSGFHSPSNARHETAVDDDDDDGASLMPSSNHHLLRFDPAYLPKPALFESTPFQPTLDSVLPKLYTVQPTYHHRVAVPPPSSQHQQGYHFRPLSTSFEPSSPASHVTPRQEFPHAAYMPSPSLLRQEQPRSAMHHPSVLPPSYGVPVHNAAIPAHDTIHKRACGAPLTLRDVSSAAPNNDQETTQATPSHPSTTMPSSQGVPDTPSGDDGAGGDGTKKPPRTCKFAQCMKTIQRHGLCHKHGGVRRCTKDGCTRKDRGEGYCVAHGGGKRCAVGGCEKVVRRGTYCLHHTPDGNGGSNPTSGTLQVA</sequence>
<dbReference type="PANTHER" id="PTHR31827">
    <property type="entry name" value="EMB|CAB89363.1"/>
    <property type="match status" value="1"/>
</dbReference>